<keyword evidence="3" id="KW-1185">Reference proteome</keyword>
<reference evidence="2 3" key="1">
    <citation type="submission" date="2024-05" db="EMBL/GenBank/DDBJ databases">
        <title>Genome sequencing and assembly of Indian major carp, Cirrhinus mrigala (Hamilton, 1822).</title>
        <authorList>
            <person name="Mohindra V."/>
            <person name="Chowdhury L.M."/>
            <person name="Lal K."/>
            <person name="Jena J.K."/>
        </authorList>
    </citation>
    <scope>NUCLEOTIDE SEQUENCE [LARGE SCALE GENOMIC DNA]</scope>
    <source>
        <strain evidence="2">CM1030</strain>
        <tissue evidence="2">Blood</tissue>
    </source>
</reference>
<protein>
    <submittedName>
        <fullName evidence="2">Uncharacterized protein</fullName>
    </submittedName>
</protein>
<feature type="compositionally biased region" description="Polar residues" evidence="1">
    <location>
        <begin position="23"/>
        <end position="36"/>
    </location>
</feature>
<proteinExistence type="predicted"/>
<comment type="caution">
    <text evidence="2">The sequence shown here is derived from an EMBL/GenBank/DDBJ whole genome shotgun (WGS) entry which is preliminary data.</text>
</comment>
<feature type="compositionally biased region" description="Basic and acidic residues" evidence="1">
    <location>
        <begin position="40"/>
        <end position="52"/>
    </location>
</feature>
<accession>A0ABD0QFH7</accession>
<evidence type="ECO:0000313" key="2">
    <source>
        <dbReference type="EMBL" id="KAL0184957.1"/>
    </source>
</evidence>
<dbReference type="AlphaFoldDB" id="A0ABD0QFH7"/>
<dbReference type="EMBL" id="JAMKFB020000009">
    <property type="protein sequence ID" value="KAL0184957.1"/>
    <property type="molecule type" value="Genomic_DNA"/>
</dbReference>
<evidence type="ECO:0000256" key="1">
    <source>
        <dbReference type="SAM" id="MobiDB-lite"/>
    </source>
</evidence>
<feature type="region of interest" description="Disordered" evidence="1">
    <location>
        <begin position="1"/>
        <end position="52"/>
    </location>
</feature>
<name>A0ABD0QFH7_CIRMR</name>
<gene>
    <name evidence="2" type="ORF">M9458_020653</name>
</gene>
<sequence length="52" mass="5704">EQEEMTVSAEGQVAAVEEENLGDDSSLNLWDGNSLSGFRDSGKRDSQRQSIM</sequence>
<evidence type="ECO:0000313" key="3">
    <source>
        <dbReference type="Proteomes" id="UP001529510"/>
    </source>
</evidence>
<feature type="non-terminal residue" evidence="2">
    <location>
        <position position="1"/>
    </location>
</feature>
<organism evidence="2 3">
    <name type="scientific">Cirrhinus mrigala</name>
    <name type="common">Mrigala</name>
    <dbReference type="NCBI Taxonomy" id="683832"/>
    <lineage>
        <taxon>Eukaryota</taxon>
        <taxon>Metazoa</taxon>
        <taxon>Chordata</taxon>
        <taxon>Craniata</taxon>
        <taxon>Vertebrata</taxon>
        <taxon>Euteleostomi</taxon>
        <taxon>Actinopterygii</taxon>
        <taxon>Neopterygii</taxon>
        <taxon>Teleostei</taxon>
        <taxon>Ostariophysi</taxon>
        <taxon>Cypriniformes</taxon>
        <taxon>Cyprinidae</taxon>
        <taxon>Labeoninae</taxon>
        <taxon>Labeonini</taxon>
        <taxon>Cirrhinus</taxon>
    </lineage>
</organism>
<dbReference type="Proteomes" id="UP001529510">
    <property type="component" value="Unassembled WGS sequence"/>
</dbReference>